<organism evidence="2 3">
    <name type="scientific">Nezara viridula</name>
    <name type="common">Southern green stink bug</name>
    <name type="synonym">Cimex viridulus</name>
    <dbReference type="NCBI Taxonomy" id="85310"/>
    <lineage>
        <taxon>Eukaryota</taxon>
        <taxon>Metazoa</taxon>
        <taxon>Ecdysozoa</taxon>
        <taxon>Arthropoda</taxon>
        <taxon>Hexapoda</taxon>
        <taxon>Insecta</taxon>
        <taxon>Pterygota</taxon>
        <taxon>Neoptera</taxon>
        <taxon>Paraneoptera</taxon>
        <taxon>Hemiptera</taxon>
        <taxon>Heteroptera</taxon>
        <taxon>Panheteroptera</taxon>
        <taxon>Pentatomomorpha</taxon>
        <taxon>Pentatomoidea</taxon>
        <taxon>Pentatomidae</taxon>
        <taxon>Pentatominae</taxon>
        <taxon>Nezara</taxon>
    </lineage>
</organism>
<dbReference type="Proteomes" id="UP001152798">
    <property type="component" value="Chromosome 5"/>
</dbReference>
<proteinExistence type="predicted"/>
<keyword evidence="1" id="KW-0732">Signal</keyword>
<evidence type="ECO:0000313" key="3">
    <source>
        <dbReference type="Proteomes" id="UP001152798"/>
    </source>
</evidence>
<dbReference type="AlphaFoldDB" id="A0A9P0HF09"/>
<accession>A0A9P0HF09</accession>
<evidence type="ECO:0000256" key="1">
    <source>
        <dbReference type="SAM" id="SignalP"/>
    </source>
</evidence>
<keyword evidence="3" id="KW-1185">Reference proteome</keyword>
<evidence type="ECO:0000313" key="2">
    <source>
        <dbReference type="EMBL" id="CAH1401203.1"/>
    </source>
</evidence>
<feature type="signal peptide" evidence="1">
    <location>
        <begin position="1"/>
        <end position="20"/>
    </location>
</feature>
<evidence type="ECO:0008006" key="4">
    <source>
        <dbReference type="Google" id="ProtNLM"/>
    </source>
</evidence>
<feature type="chain" id="PRO_5040366379" description="Neuropeptide" evidence="1">
    <location>
        <begin position="21"/>
        <end position="90"/>
    </location>
</feature>
<dbReference type="OrthoDB" id="6640709at2759"/>
<reference evidence="2" key="1">
    <citation type="submission" date="2022-01" db="EMBL/GenBank/DDBJ databases">
        <authorList>
            <person name="King R."/>
        </authorList>
    </citation>
    <scope>NUCLEOTIDE SEQUENCE</scope>
</reference>
<protein>
    <recommendedName>
        <fullName evidence="4">Neuropeptide</fullName>
    </recommendedName>
</protein>
<name>A0A9P0HF09_NEZVI</name>
<gene>
    <name evidence="2" type="ORF">NEZAVI_LOCUS10277</name>
</gene>
<dbReference type="EMBL" id="OV725081">
    <property type="protein sequence ID" value="CAH1401203.1"/>
    <property type="molecule type" value="Genomic_DNA"/>
</dbReference>
<sequence length="90" mass="10042">MNTKLCAVFAFFCVVQSVYSAYLYALDDFGEENSESGSVEMSVGVVPKETFKHGELKPCQPGFCCPIDYECGSLYCYNSKLDKEHDILVC</sequence>